<dbReference type="AlphaFoldDB" id="A0A1H9UCU4"/>
<dbReference type="EMBL" id="FOGG01000029">
    <property type="protein sequence ID" value="SES06893.1"/>
    <property type="molecule type" value="Genomic_DNA"/>
</dbReference>
<reference evidence="2 3" key="1">
    <citation type="submission" date="2016-10" db="EMBL/GenBank/DDBJ databases">
        <authorList>
            <person name="de Groot N.N."/>
        </authorList>
    </citation>
    <scope>NUCLEOTIDE SEQUENCE [LARGE SCALE GENOMIC DNA]</scope>
    <source>
        <strain evidence="2 3">DSM 18610</strain>
    </source>
</reference>
<evidence type="ECO:0000313" key="3">
    <source>
        <dbReference type="Proteomes" id="UP000199572"/>
    </source>
</evidence>
<evidence type="ECO:0000313" key="2">
    <source>
        <dbReference type="EMBL" id="SES06893.1"/>
    </source>
</evidence>
<sequence>MKRLTLYLILLVLSLSACKKIIDIDTKDAAPQIVIEGKITDSLIDQQIRISKTVGYSELGIYPKVSGATVTVSDNKGNNYVFKETSPGIYTNRMKGNPGTTYNLNITAEGAVYTASSTMPKKVLMDSIGVINNYFFGNERKTTAAYLADPKNEANQYRFYLYRNGIISKSIYVNNDRLTDGNNLRIQLFFFTDEERDEELNSGDQLLVEMECIDAPVFDYWFALSEQTGRGPNQGTTPANPPSNLSNGALGYFSANTYQKLSATVK</sequence>
<keyword evidence="1" id="KW-0732">Signal</keyword>
<feature type="chain" id="PRO_5011640484" description="DUF4249 domain-containing protein" evidence="1">
    <location>
        <begin position="20"/>
        <end position="266"/>
    </location>
</feature>
<dbReference type="Pfam" id="PF14054">
    <property type="entry name" value="DUF4249"/>
    <property type="match status" value="1"/>
</dbReference>
<feature type="signal peptide" evidence="1">
    <location>
        <begin position="1"/>
        <end position="19"/>
    </location>
</feature>
<evidence type="ECO:0008006" key="4">
    <source>
        <dbReference type="Google" id="ProtNLM"/>
    </source>
</evidence>
<proteinExistence type="predicted"/>
<dbReference type="PROSITE" id="PS51257">
    <property type="entry name" value="PROKAR_LIPOPROTEIN"/>
    <property type="match status" value="1"/>
</dbReference>
<dbReference type="RefSeq" id="WP_090887131.1">
    <property type="nucleotide sequence ID" value="NZ_FOGG01000029.1"/>
</dbReference>
<keyword evidence="3" id="KW-1185">Reference proteome</keyword>
<organism evidence="2 3">
    <name type="scientific">Pedobacter rhizosphaerae</name>
    <dbReference type="NCBI Taxonomy" id="390241"/>
    <lineage>
        <taxon>Bacteria</taxon>
        <taxon>Pseudomonadati</taxon>
        <taxon>Bacteroidota</taxon>
        <taxon>Sphingobacteriia</taxon>
        <taxon>Sphingobacteriales</taxon>
        <taxon>Sphingobacteriaceae</taxon>
        <taxon>Pedobacter</taxon>
    </lineage>
</organism>
<name>A0A1H9UCU4_9SPHI</name>
<evidence type="ECO:0000256" key="1">
    <source>
        <dbReference type="SAM" id="SignalP"/>
    </source>
</evidence>
<dbReference type="OrthoDB" id="637707at2"/>
<dbReference type="Proteomes" id="UP000199572">
    <property type="component" value="Unassembled WGS sequence"/>
</dbReference>
<accession>A0A1H9UCU4</accession>
<gene>
    <name evidence="2" type="ORF">SAMN04488023_12937</name>
</gene>
<protein>
    <recommendedName>
        <fullName evidence="4">DUF4249 domain-containing protein</fullName>
    </recommendedName>
</protein>
<dbReference type="STRING" id="390241.SAMN04488023_12937"/>
<dbReference type="InterPro" id="IPR025345">
    <property type="entry name" value="DUF4249"/>
</dbReference>